<gene>
    <name evidence="2" type="ORF">EYF80_011509</name>
</gene>
<feature type="region of interest" description="Disordered" evidence="1">
    <location>
        <begin position="128"/>
        <end position="149"/>
    </location>
</feature>
<proteinExistence type="predicted"/>
<protein>
    <submittedName>
        <fullName evidence="2">Uncharacterized protein</fullName>
    </submittedName>
</protein>
<dbReference type="EMBL" id="SRLO01000075">
    <property type="protein sequence ID" value="TNN78269.1"/>
    <property type="molecule type" value="Genomic_DNA"/>
</dbReference>
<keyword evidence="3" id="KW-1185">Reference proteome</keyword>
<name>A0A4Z2IJW7_9TELE</name>
<dbReference type="Proteomes" id="UP000314294">
    <property type="component" value="Unassembled WGS sequence"/>
</dbReference>
<accession>A0A4Z2IJW7</accession>
<evidence type="ECO:0000313" key="2">
    <source>
        <dbReference type="EMBL" id="TNN78269.1"/>
    </source>
</evidence>
<organism evidence="2 3">
    <name type="scientific">Liparis tanakae</name>
    <name type="common">Tanaka's snailfish</name>
    <dbReference type="NCBI Taxonomy" id="230148"/>
    <lineage>
        <taxon>Eukaryota</taxon>
        <taxon>Metazoa</taxon>
        <taxon>Chordata</taxon>
        <taxon>Craniata</taxon>
        <taxon>Vertebrata</taxon>
        <taxon>Euteleostomi</taxon>
        <taxon>Actinopterygii</taxon>
        <taxon>Neopterygii</taxon>
        <taxon>Teleostei</taxon>
        <taxon>Neoteleostei</taxon>
        <taxon>Acanthomorphata</taxon>
        <taxon>Eupercaria</taxon>
        <taxon>Perciformes</taxon>
        <taxon>Cottioidei</taxon>
        <taxon>Cottales</taxon>
        <taxon>Liparidae</taxon>
        <taxon>Liparis</taxon>
    </lineage>
</organism>
<dbReference type="AlphaFoldDB" id="A0A4Z2IJW7"/>
<evidence type="ECO:0000313" key="3">
    <source>
        <dbReference type="Proteomes" id="UP000314294"/>
    </source>
</evidence>
<evidence type="ECO:0000256" key="1">
    <source>
        <dbReference type="SAM" id="MobiDB-lite"/>
    </source>
</evidence>
<comment type="caution">
    <text evidence="2">The sequence shown here is derived from an EMBL/GenBank/DDBJ whole genome shotgun (WGS) entry which is preliminary data.</text>
</comment>
<reference evidence="2 3" key="1">
    <citation type="submission" date="2019-03" db="EMBL/GenBank/DDBJ databases">
        <title>First draft genome of Liparis tanakae, snailfish: a comprehensive survey of snailfish specific genes.</title>
        <authorList>
            <person name="Kim W."/>
            <person name="Song I."/>
            <person name="Jeong J.-H."/>
            <person name="Kim D."/>
            <person name="Kim S."/>
            <person name="Ryu S."/>
            <person name="Song J.Y."/>
            <person name="Lee S.K."/>
        </authorList>
    </citation>
    <scope>NUCLEOTIDE SEQUENCE [LARGE SCALE GENOMIC DNA]</scope>
    <source>
        <tissue evidence="2">Muscle</tissue>
    </source>
</reference>
<sequence>MSSPETPAKDVLRRKSSRWLPSTGFMLSQRPTWPGHSTVCMSCSPWAMASYNESSASDKKENSGLVKLQSSVTALCLKLTDEPPRWVLQKPLAPFPVGFPPSARNKKTSTHKTLFTKTICNSNTSQINCSKETSSARTHRGATANDRST</sequence>